<name>C2BD57_9FIRM</name>
<sequence length="69" mass="8139">MIVDFKITNFKDLIIYCIDEFEKDFNKNSHNTPMIETVIKNPEYFKIFIDSNNKKLSANLIGHNMVQNV</sequence>
<proteinExistence type="predicted"/>
<dbReference type="STRING" id="525254.HMPREF0072_0277"/>
<comment type="caution">
    <text evidence="1">The sequence shown here is derived from an EMBL/GenBank/DDBJ whole genome shotgun (WGS) entry which is preliminary data.</text>
</comment>
<evidence type="ECO:0000313" key="2">
    <source>
        <dbReference type="Proteomes" id="UP000005984"/>
    </source>
</evidence>
<dbReference type="AlphaFoldDB" id="C2BD57"/>
<protein>
    <submittedName>
        <fullName evidence="1">Uncharacterized protein</fullName>
    </submittedName>
</protein>
<dbReference type="HOGENOM" id="CLU_2766824_0_0_9"/>
<dbReference type="EMBL" id="ABYO01000015">
    <property type="protein sequence ID" value="EEI87249.1"/>
    <property type="molecule type" value="Genomic_DNA"/>
</dbReference>
<evidence type="ECO:0000313" key="1">
    <source>
        <dbReference type="EMBL" id="EEI87249.1"/>
    </source>
</evidence>
<keyword evidence="2" id="KW-1185">Reference proteome</keyword>
<accession>C2BD57</accession>
<reference evidence="1 2" key="1">
    <citation type="submission" date="2008-10" db="EMBL/GenBank/DDBJ databases">
        <authorList>
            <person name="Qin X."/>
            <person name="Bachman B."/>
            <person name="Battles P."/>
            <person name="Bell A."/>
            <person name="Bess C."/>
            <person name="Bickham C."/>
            <person name="Chaboub L."/>
            <person name="Chen D."/>
            <person name="Coyle M."/>
            <person name="Deiros D.R."/>
            <person name="Dinh H."/>
            <person name="Forbes L."/>
            <person name="Fowler G."/>
            <person name="Francisco L."/>
            <person name="Fu Q."/>
            <person name="Gubbala S."/>
            <person name="Hale W."/>
            <person name="Han Y."/>
            <person name="Hemphill L."/>
            <person name="Highlander S.K."/>
            <person name="Hirani K."/>
            <person name="Hogues M."/>
            <person name="Jackson L."/>
            <person name="Jakkamsetti A."/>
            <person name="Javaid M."/>
            <person name="Jiang H."/>
            <person name="Korchina V."/>
            <person name="Kovar C."/>
            <person name="Lara F."/>
            <person name="Lee S."/>
            <person name="Mata R."/>
            <person name="Mathew T."/>
            <person name="Moen C."/>
            <person name="Morales K."/>
            <person name="Munidasa M."/>
            <person name="Nazareth L."/>
            <person name="Ngo R."/>
            <person name="Nguyen L."/>
            <person name="Okwuonu G."/>
            <person name="Ongeri F."/>
            <person name="Patil S."/>
            <person name="Petrosino J."/>
            <person name="Pham C."/>
            <person name="Pham P."/>
            <person name="Pu L.-L."/>
            <person name="Puazo M."/>
            <person name="Raj R."/>
            <person name="Reid J."/>
            <person name="Rouhana J."/>
            <person name="Saada N."/>
            <person name="Shang Y."/>
            <person name="Simmons D."/>
            <person name="Thornton R."/>
            <person name="Warren J."/>
            <person name="Weissenberger G."/>
            <person name="Zhang J."/>
            <person name="Zhang L."/>
            <person name="Zhou C."/>
            <person name="Zhu D."/>
            <person name="Muzny D."/>
            <person name="Worley K."/>
            <person name="Gibbs R."/>
        </authorList>
    </citation>
    <scope>NUCLEOTIDE SEQUENCE [LARGE SCALE GENOMIC DNA]</scope>
    <source>
        <strain evidence="1 2">ATCC 51172</strain>
    </source>
</reference>
<gene>
    <name evidence="1" type="ORF">HMPREF0072_0277</name>
</gene>
<dbReference type="Proteomes" id="UP000005984">
    <property type="component" value="Unassembled WGS sequence"/>
</dbReference>
<organism evidence="1 2">
    <name type="scientific">Anaerococcus lactolyticus ATCC 51172</name>
    <dbReference type="NCBI Taxonomy" id="525254"/>
    <lineage>
        <taxon>Bacteria</taxon>
        <taxon>Bacillati</taxon>
        <taxon>Bacillota</taxon>
        <taxon>Tissierellia</taxon>
        <taxon>Tissierellales</taxon>
        <taxon>Peptoniphilaceae</taxon>
        <taxon>Anaerococcus</taxon>
    </lineage>
</organism>